<comment type="caution">
    <text evidence="2">The sequence shown here is derived from an EMBL/GenBank/DDBJ whole genome shotgun (WGS) entry which is preliminary data.</text>
</comment>
<protein>
    <submittedName>
        <fullName evidence="2">Fimbrial protein</fullName>
    </submittedName>
</protein>
<feature type="chain" id="PRO_5009209274" evidence="1">
    <location>
        <begin position="29"/>
        <end position="249"/>
    </location>
</feature>
<feature type="signal peptide" evidence="1">
    <location>
        <begin position="1"/>
        <end position="28"/>
    </location>
</feature>
<evidence type="ECO:0000256" key="1">
    <source>
        <dbReference type="SAM" id="SignalP"/>
    </source>
</evidence>
<proteinExistence type="predicted"/>
<dbReference type="Proteomes" id="UP000243534">
    <property type="component" value="Unassembled WGS sequence"/>
</dbReference>
<reference evidence="2 3" key="1">
    <citation type="submission" date="2016-07" db="EMBL/GenBank/DDBJ databases">
        <authorList>
            <person name="Yuval B."/>
        </authorList>
    </citation>
    <scope>NUCLEOTIDE SEQUENCE [LARGE SCALE GENOMIC DNA]</scope>
    <source>
        <strain evidence="2 3">IL</strain>
    </source>
</reference>
<gene>
    <name evidence="2" type="ORF">BBW68_01555</name>
</gene>
<dbReference type="SUPFAM" id="SSF49354">
    <property type="entry name" value="PapD-like"/>
    <property type="match status" value="1"/>
</dbReference>
<accession>A0A1E7Z1E3</accession>
<dbReference type="OrthoDB" id="6506633at2"/>
<name>A0A1E7Z1E3_9GAMM</name>
<dbReference type="EMBL" id="MAYS01000224">
    <property type="protein sequence ID" value="OFC62553.1"/>
    <property type="molecule type" value="Genomic_DNA"/>
</dbReference>
<dbReference type="Gene3D" id="2.60.40.10">
    <property type="entry name" value="Immunoglobulins"/>
    <property type="match status" value="1"/>
</dbReference>
<dbReference type="InterPro" id="IPR008962">
    <property type="entry name" value="PapD-like_sf"/>
</dbReference>
<evidence type="ECO:0000313" key="3">
    <source>
        <dbReference type="Proteomes" id="UP000243534"/>
    </source>
</evidence>
<dbReference type="RefSeq" id="WP_070134574.1">
    <property type="nucleotide sequence ID" value="NZ_LJAM02000093.1"/>
</dbReference>
<sequence length="249" mass="27686">MRTWPFTSIASYLMAICSTSFLCPTAQAAMYVYPMETTVGESGTSQIRVISQNDEVEFIKIKLKKIINPGTRNEREVEVNMSDASQIIVTPQKIALAAGGERVVRIVSMTPPERETTCRVYFEGVSEAAFNSHSDKKNQSRKTAQVGVNIIWGALVHVAPRKAKASLKYIPSTGNIINDGTIRIPVTEVGVCNPGRECIWEKKALTVYPESETSIPQIRFSAGNTYKIKYFNWTKNRTEETELPASQAN</sequence>
<evidence type="ECO:0000313" key="2">
    <source>
        <dbReference type="EMBL" id="OFC62553.1"/>
    </source>
</evidence>
<keyword evidence="1" id="KW-0732">Signal</keyword>
<dbReference type="AlphaFoldDB" id="A0A1E7Z1E3"/>
<organism evidence="2 3">
    <name type="scientific">Candidatus Erwinia dacicola</name>
    <dbReference type="NCBI Taxonomy" id="252393"/>
    <lineage>
        <taxon>Bacteria</taxon>
        <taxon>Pseudomonadati</taxon>
        <taxon>Pseudomonadota</taxon>
        <taxon>Gammaproteobacteria</taxon>
        <taxon>Enterobacterales</taxon>
        <taxon>Erwiniaceae</taxon>
        <taxon>Erwinia</taxon>
    </lineage>
</organism>
<dbReference type="InterPro" id="IPR013783">
    <property type="entry name" value="Ig-like_fold"/>
</dbReference>